<keyword evidence="2" id="KW-1185">Reference proteome</keyword>
<feature type="non-terminal residue" evidence="1">
    <location>
        <position position="1"/>
    </location>
</feature>
<name>A0ABT0LXT2_9XANT</name>
<dbReference type="EMBL" id="JAMBED010000089">
    <property type="protein sequence ID" value="MCL1553583.1"/>
    <property type="molecule type" value="Genomic_DNA"/>
</dbReference>
<accession>A0ABT0LXT2</accession>
<comment type="caution">
    <text evidence="1">The sequence shown here is derived from an EMBL/GenBank/DDBJ whole genome shotgun (WGS) entry which is preliminary data.</text>
</comment>
<gene>
    <name evidence="1" type="ORF">M3O51_20370</name>
</gene>
<dbReference type="RefSeq" id="WP_249048549.1">
    <property type="nucleotide sequence ID" value="NZ_JAMBEC010000084.1"/>
</dbReference>
<protein>
    <submittedName>
        <fullName evidence="1">Uncharacterized protein</fullName>
    </submittedName>
</protein>
<proteinExistence type="predicted"/>
<reference evidence="1" key="1">
    <citation type="submission" date="2022-04" db="EMBL/GenBank/DDBJ databases">
        <title>Genomic comparison of 19 strains of Xanthomonas nasturtii, a newly emerging watercress pathogen.</title>
        <authorList>
            <person name="Harrison J."/>
            <person name="Greer S."/>
            <person name="Hussain R."/>
            <person name="Lascelles D."/>
            <person name="Roberts M."/>
            <person name="Carter B."/>
            <person name="Bryning A."/>
            <person name="Carroll S."/>
            <person name="Aspin A."/>
            <person name="Cruz L."/>
            <person name="Cruz J."/>
            <person name="Grant M."/>
            <person name="Vicente J."/>
            <person name="Studholme D.J."/>
        </authorList>
    </citation>
    <scope>NUCLEOTIDE SEQUENCE</scope>
    <source>
        <strain evidence="1">10016B</strain>
    </source>
</reference>
<organism evidence="1 2">
    <name type="scientific">Xanthomonas nasturtii</name>
    <dbReference type="NCBI Taxonomy" id="1843581"/>
    <lineage>
        <taxon>Bacteria</taxon>
        <taxon>Pseudomonadati</taxon>
        <taxon>Pseudomonadota</taxon>
        <taxon>Gammaproteobacteria</taxon>
        <taxon>Lysobacterales</taxon>
        <taxon>Lysobacteraceae</taxon>
        <taxon>Xanthomonas</taxon>
    </lineage>
</organism>
<evidence type="ECO:0000313" key="2">
    <source>
        <dbReference type="Proteomes" id="UP001167357"/>
    </source>
</evidence>
<sequence length="60" mass="6766">WIVNFVLCMTHYLGIMHPISMIQWTSACVDAVLTHMLANTITAEPWLRRDGCAYNPCAAN</sequence>
<evidence type="ECO:0000313" key="1">
    <source>
        <dbReference type="EMBL" id="MCL1553583.1"/>
    </source>
</evidence>
<dbReference type="Proteomes" id="UP001167357">
    <property type="component" value="Unassembled WGS sequence"/>
</dbReference>